<dbReference type="OrthoDB" id="1913335at2759"/>
<dbReference type="InterPro" id="IPR004252">
    <property type="entry name" value="Probable_transposase_24"/>
</dbReference>
<evidence type="ECO:0000313" key="1">
    <source>
        <dbReference type="EMBL" id="KAJ8428016.1"/>
    </source>
</evidence>
<dbReference type="EMBL" id="JAKOGI010001063">
    <property type="protein sequence ID" value="KAJ8428016.1"/>
    <property type="molecule type" value="Genomic_DNA"/>
</dbReference>
<dbReference type="Proteomes" id="UP001153076">
    <property type="component" value="Unassembled WGS sequence"/>
</dbReference>
<keyword evidence="2" id="KW-1185">Reference proteome</keyword>
<protein>
    <submittedName>
        <fullName evidence="1">Uncharacterized protein</fullName>
    </submittedName>
</protein>
<gene>
    <name evidence="1" type="ORF">Cgig2_032311</name>
</gene>
<evidence type="ECO:0000313" key="2">
    <source>
        <dbReference type="Proteomes" id="UP001153076"/>
    </source>
</evidence>
<sequence length="302" mass="34838">MQKMLMKDVYRLFGDGKTILVHVDDLFQPIRATRGLCTRFMTLLIGQFTLVPPDLENFFEVKKYCGAKLIAELRENFSMPYTSEMDKVILDKFGSKCRSVKYRYKNKLLKKAKIKLKIAREENGVYIKDEEKNYSQEQLFEALNLVDHPSGFADHQWEKLKSDIRSKKAKQLKKKRKPTEVEVFDMAHQTKNGTYVQVESKEFMEKAKDLVAKKTILGISEPIDTAAESEIHNAVSKKLMESETLQRPLNCGIGVTKSQIIELNDDLRRMKKRSSSPALEAKLSFQDNQIKSMENAIKDLQS</sequence>
<dbReference type="AlphaFoldDB" id="A0A9Q1JNG0"/>
<reference evidence="1" key="1">
    <citation type="submission" date="2022-04" db="EMBL/GenBank/DDBJ databases">
        <title>Carnegiea gigantea Genome sequencing and assembly v2.</title>
        <authorList>
            <person name="Copetti D."/>
            <person name="Sanderson M.J."/>
            <person name="Burquez A."/>
            <person name="Wojciechowski M.F."/>
        </authorList>
    </citation>
    <scope>NUCLEOTIDE SEQUENCE</scope>
    <source>
        <strain evidence="1">SGP5-SGP5p</strain>
        <tissue evidence="1">Aerial part</tissue>
    </source>
</reference>
<accession>A0A9Q1JNG0</accession>
<proteinExistence type="predicted"/>
<comment type="caution">
    <text evidence="1">The sequence shown here is derived from an EMBL/GenBank/DDBJ whole genome shotgun (WGS) entry which is preliminary data.</text>
</comment>
<dbReference type="Pfam" id="PF03004">
    <property type="entry name" value="Transposase_24"/>
    <property type="match status" value="1"/>
</dbReference>
<name>A0A9Q1JNG0_9CARY</name>
<organism evidence="1 2">
    <name type="scientific">Carnegiea gigantea</name>
    <dbReference type="NCBI Taxonomy" id="171969"/>
    <lineage>
        <taxon>Eukaryota</taxon>
        <taxon>Viridiplantae</taxon>
        <taxon>Streptophyta</taxon>
        <taxon>Embryophyta</taxon>
        <taxon>Tracheophyta</taxon>
        <taxon>Spermatophyta</taxon>
        <taxon>Magnoliopsida</taxon>
        <taxon>eudicotyledons</taxon>
        <taxon>Gunneridae</taxon>
        <taxon>Pentapetalae</taxon>
        <taxon>Caryophyllales</taxon>
        <taxon>Cactineae</taxon>
        <taxon>Cactaceae</taxon>
        <taxon>Cactoideae</taxon>
        <taxon>Echinocereeae</taxon>
        <taxon>Carnegiea</taxon>
    </lineage>
</organism>